<dbReference type="SUPFAM" id="SSF52540">
    <property type="entry name" value="P-loop containing nucleoside triphosphate hydrolases"/>
    <property type="match status" value="1"/>
</dbReference>
<keyword evidence="3" id="KW-0067">ATP-binding</keyword>
<keyword evidence="4" id="KW-0238">DNA-binding</keyword>
<evidence type="ECO:0000256" key="2">
    <source>
        <dbReference type="ARBA" id="ARBA00022741"/>
    </source>
</evidence>
<dbReference type="GO" id="GO:0007131">
    <property type="term" value="P:reciprocal meiotic recombination"/>
    <property type="evidence" value="ECO:0007669"/>
    <property type="project" value="TreeGrafter"/>
</dbReference>
<keyword evidence="9" id="KW-1185">Reference proteome</keyword>
<dbReference type="InterPro" id="IPR036678">
    <property type="entry name" value="MutS_con_dom_sf"/>
</dbReference>
<dbReference type="OrthoDB" id="10252754at2759"/>
<dbReference type="GO" id="GO:0005524">
    <property type="term" value="F:ATP binding"/>
    <property type="evidence" value="ECO:0007669"/>
    <property type="project" value="UniProtKB-KW"/>
</dbReference>
<evidence type="ECO:0000256" key="4">
    <source>
        <dbReference type="ARBA" id="ARBA00023125"/>
    </source>
</evidence>
<dbReference type="PANTHER" id="PTHR11361:SF21">
    <property type="entry name" value="MUTS PROTEIN HOMOLOG 4"/>
    <property type="match status" value="1"/>
</dbReference>
<evidence type="ECO:0000259" key="7">
    <source>
        <dbReference type="PROSITE" id="PS00486"/>
    </source>
</evidence>
<dbReference type="Proteomes" id="UP000625711">
    <property type="component" value="Unassembled WGS sequence"/>
</dbReference>
<dbReference type="Gene3D" id="3.40.50.300">
    <property type="entry name" value="P-loop containing nucleotide triphosphate hydrolases"/>
    <property type="match status" value="1"/>
</dbReference>
<gene>
    <name evidence="8" type="ORF">GWI33_007405</name>
</gene>
<name>A0A834MD28_RHYFE</name>
<dbReference type="Gene3D" id="3.30.420.110">
    <property type="entry name" value="MutS, connector domain"/>
    <property type="match status" value="1"/>
</dbReference>
<dbReference type="SUPFAM" id="SSF53150">
    <property type="entry name" value="DNA repair protein MutS, domain II"/>
    <property type="match status" value="1"/>
</dbReference>
<evidence type="ECO:0000256" key="5">
    <source>
        <dbReference type="ARBA" id="ARBA00023254"/>
    </source>
</evidence>
<dbReference type="GO" id="GO:0140664">
    <property type="term" value="F:ATP-dependent DNA damage sensor activity"/>
    <property type="evidence" value="ECO:0007669"/>
    <property type="project" value="InterPro"/>
</dbReference>
<dbReference type="SMART" id="SM00534">
    <property type="entry name" value="MUTSac"/>
    <property type="match status" value="1"/>
</dbReference>
<comment type="similarity">
    <text evidence="1">Belongs to the DNA mismatch repair MutS family.</text>
</comment>
<dbReference type="Pfam" id="PF00488">
    <property type="entry name" value="MutS_V"/>
    <property type="match status" value="1"/>
</dbReference>
<dbReference type="SMART" id="SM00533">
    <property type="entry name" value="MUTSd"/>
    <property type="match status" value="1"/>
</dbReference>
<feature type="region of interest" description="Disordered" evidence="6">
    <location>
        <begin position="1048"/>
        <end position="1073"/>
    </location>
</feature>
<dbReference type="Gene3D" id="1.10.1420.10">
    <property type="match status" value="2"/>
</dbReference>
<feature type="region of interest" description="Disordered" evidence="6">
    <location>
        <begin position="26"/>
        <end position="46"/>
    </location>
</feature>
<organism evidence="8 9">
    <name type="scientific">Rhynchophorus ferrugineus</name>
    <name type="common">Red palm weevil</name>
    <name type="synonym">Curculio ferrugineus</name>
    <dbReference type="NCBI Taxonomy" id="354439"/>
    <lineage>
        <taxon>Eukaryota</taxon>
        <taxon>Metazoa</taxon>
        <taxon>Ecdysozoa</taxon>
        <taxon>Arthropoda</taxon>
        <taxon>Hexapoda</taxon>
        <taxon>Insecta</taxon>
        <taxon>Pterygota</taxon>
        <taxon>Neoptera</taxon>
        <taxon>Endopterygota</taxon>
        <taxon>Coleoptera</taxon>
        <taxon>Polyphaga</taxon>
        <taxon>Cucujiformia</taxon>
        <taxon>Curculionidae</taxon>
        <taxon>Dryophthorinae</taxon>
        <taxon>Rhynchophorus</taxon>
    </lineage>
</organism>
<dbReference type="PROSITE" id="PS00486">
    <property type="entry name" value="DNA_MISMATCH_REPAIR_2"/>
    <property type="match status" value="1"/>
</dbReference>
<evidence type="ECO:0000256" key="6">
    <source>
        <dbReference type="SAM" id="MobiDB-lite"/>
    </source>
</evidence>
<dbReference type="InterPro" id="IPR045076">
    <property type="entry name" value="MutS"/>
</dbReference>
<feature type="region of interest" description="Disordered" evidence="6">
    <location>
        <begin position="1160"/>
        <end position="1234"/>
    </location>
</feature>
<proteinExistence type="inferred from homology"/>
<evidence type="ECO:0000256" key="1">
    <source>
        <dbReference type="ARBA" id="ARBA00006271"/>
    </source>
</evidence>
<dbReference type="InterPro" id="IPR027417">
    <property type="entry name" value="P-loop_NTPase"/>
</dbReference>
<dbReference type="GO" id="GO:0005634">
    <property type="term" value="C:nucleus"/>
    <property type="evidence" value="ECO:0007669"/>
    <property type="project" value="TreeGrafter"/>
</dbReference>
<dbReference type="InterPro" id="IPR036187">
    <property type="entry name" value="DNA_mismatch_repair_MutS_sf"/>
</dbReference>
<evidence type="ECO:0000313" key="9">
    <source>
        <dbReference type="Proteomes" id="UP000625711"/>
    </source>
</evidence>
<feature type="compositionally biased region" description="Low complexity" evidence="6">
    <location>
        <begin position="1048"/>
        <end position="1064"/>
    </location>
</feature>
<keyword evidence="2" id="KW-0547">Nucleotide-binding</keyword>
<feature type="compositionally biased region" description="Low complexity" evidence="6">
    <location>
        <begin position="1169"/>
        <end position="1181"/>
    </location>
</feature>
<dbReference type="Pfam" id="PF05188">
    <property type="entry name" value="MutS_II"/>
    <property type="match status" value="1"/>
</dbReference>
<evidence type="ECO:0000256" key="3">
    <source>
        <dbReference type="ARBA" id="ARBA00022840"/>
    </source>
</evidence>
<feature type="domain" description="DNA mismatch repair proteins mutS family" evidence="7">
    <location>
        <begin position="675"/>
        <end position="691"/>
    </location>
</feature>
<feature type="compositionally biased region" description="Polar residues" evidence="6">
    <location>
        <begin position="1182"/>
        <end position="1218"/>
    </location>
</feature>
<dbReference type="InterPro" id="IPR000432">
    <property type="entry name" value="DNA_mismatch_repair_MutS_C"/>
</dbReference>
<dbReference type="GO" id="GO:0030983">
    <property type="term" value="F:mismatched DNA binding"/>
    <property type="evidence" value="ECO:0007669"/>
    <property type="project" value="InterPro"/>
</dbReference>
<dbReference type="PANTHER" id="PTHR11361">
    <property type="entry name" value="DNA MISMATCH REPAIR PROTEIN MUTS FAMILY MEMBER"/>
    <property type="match status" value="1"/>
</dbReference>
<comment type="caution">
    <text evidence="8">The sequence shown here is derived from an EMBL/GenBank/DDBJ whole genome shotgun (WGS) entry which is preliminary data.</text>
</comment>
<dbReference type="Pfam" id="PF05192">
    <property type="entry name" value="MutS_III"/>
    <property type="match status" value="1"/>
</dbReference>
<keyword evidence="5" id="KW-0469">Meiosis</keyword>
<dbReference type="InterPro" id="IPR007860">
    <property type="entry name" value="DNA_mmatch_repair_MutS_con_dom"/>
</dbReference>
<dbReference type="InterPro" id="IPR007696">
    <property type="entry name" value="DNA_mismatch_repair_MutS_core"/>
</dbReference>
<accession>A0A834MD28</accession>
<feature type="compositionally biased region" description="Polar residues" evidence="6">
    <location>
        <begin position="33"/>
        <end position="45"/>
    </location>
</feature>
<dbReference type="EMBL" id="JAACXV010000369">
    <property type="protein sequence ID" value="KAF7279313.1"/>
    <property type="molecule type" value="Genomic_DNA"/>
</dbReference>
<dbReference type="SUPFAM" id="SSF48334">
    <property type="entry name" value="DNA repair protein MutS, domain III"/>
    <property type="match status" value="1"/>
</dbReference>
<sequence>MNLNEGILNPSKKCRFKIATYNNAGIIRPPEQPQTKSRSEVSSGTDWGKSHISVALNSSSNNKSSLSNISTEKEDRVILAITEGRGQARCEVGLAAISITTPHIVLCQMSDSQSYSNTLTKINIINPDEILYPVTFDATRYSRLLDQIKKYFPKKKLTPFARKAFNRDNGIEKLYKVALSTSFPLLIILKHKYYTLASAGALLNYLQDRLYIYYSNNSVKFDYQTSEGYAVIDISTADRLELVASLQPNQANKYSTLFGVMNRCLTKVGARNLRSIILQPFYSVKKIEERLNCVSELISHPDLLLSIQGILPKLCHIEQLLTISTLIAQDAQSCSNRQLNFLLVLNGMIDTILPLKDVIRRLKPPFFVQFNHVLSANDFENIRTLIRKTLCDNAYMAKGKEADARKIWAIKSGVNGFFDMVRKTYSERVEAMRVYVKSLADKYDLPLMLANNNKKGYHIVLSLNKIQKKSMRASALPEEFIQVTRMANSFTLKTPELVNFSTRIDDILTNLLTIGNMIVHKIIIKVKQFTPLFYKLVDYVAYLDVLQSLAEVSLASGWVRPEFKQYTEVSLGRHPILDFLCKTVSNSINCCEHYNHHIISGPNGSGKSIYIRQVMLLQIIAQTGCYVPAESAVFKSADQMFARISNGDDMECGASSFVLEMNEISYILNTITDDSLIIIDELCRSTSVDDGIALAMSICESFIRTKAFVYVTTHYGLLCKLADIFINTKVWQMETVTSENRSNAMSRKIDFKYKLLPGITTVLGYGIYMAKNIWPERAFKNVEYFQNKVRRSLLDPKFAVIDQKVRLKYELKCKLNKLKLSGKLSMVALKEHLQEYNELVSAISSANTENRLFLPANESFQLRHSIFDTSQNPIDNSQLSTPIFSQTPIPESVSQLSEISATAAKQRMMGIFTPDTELFLSRTSVEVPQAMPETLFESSSISHSKHTDSNNTFKVTTIGNERSSSFNENFKGMLQKYPVLTSTPINQVSTDINSNHENITDVSRPRNDLEEHLLDEDDINNKLSPNEKINESHHIFPIVTVVEGPGMNVNESSSENNIETYSSEKSSDSCMDNEETELSEETVSKSDTLVNHSSISDISVVEKSSEKDNDNVISIRKMDCSIMLNNSAHTPNNLASNKTDRDNIAGNTTAAVHYSSIFGEEDKSKHSQSPISFNSSKTSSSGNQGQREIEINSSIENRNTIEPTSSSSLEKTITNLSDASRKRNLEPEEDECSSAKAEMDLLVSGDPDQNTALQQAFSNTNSSSASNMPKRKYCPMSKLTLKQIKAEFLEQDRQIFENSASTSSGDIAKIWEQRMNRPTPRQIRQSTCVATVRKTSQGVEVIQSTQNTQKSRPKFCNVSSPSSFKSSVNMNIFSDANASTFEQFVKSDEKDYRLFDFKFDRNLNTQNSNIRSKKMFNFKQVNEVSNEYTASSVTFSFVREKADTTLTPDGFYKSNKSDIQNILNKYR</sequence>
<dbReference type="GO" id="GO:0006298">
    <property type="term" value="P:mismatch repair"/>
    <property type="evidence" value="ECO:0007669"/>
    <property type="project" value="InterPro"/>
</dbReference>
<reference evidence="8" key="1">
    <citation type="submission" date="2020-08" db="EMBL/GenBank/DDBJ databases">
        <title>Genome sequencing and assembly of the red palm weevil Rhynchophorus ferrugineus.</title>
        <authorList>
            <person name="Dias G.B."/>
            <person name="Bergman C.M."/>
            <person name="Manee M."/>
        </authorList>
    </citation>
    <scope>NUCLEOTIDE SEQUENCE</scope>
    <source>
        <strain evidence="8">AA-2017</strain>
        <tissue evidence="8">Whole larva</tissue>
    </source>
</reference>
<evidence type="ECO:0000313" key="8">
    <source>
        <dbReference type="EMBL" id="KAF7279313.1"/>
    </source>
</evidence>
<protein>
    <recommendedName>
        <fullName evidence="7">DNA mismatch repair proteins mutS family domain-containing protein</fullName>
    </recommendedName>
</protein>